<dbReference type="OrthoDB" id="9775969at2"/>
<keyword evidence="3" id="KW-1185">Reference proteome</keyword>
<evidence type="ECO:0000256" key="1">
    <source>
        <dbReference type="SAM" id="SignalP"/>
    </source>
</evidence>
<gene>
    <name evidence="2" type="ORF">GHT07_16490</name>
</gene>
<dbReference type="RefSeq" id="WP_153586200.1">
    <property type="nucleotide sequence ID" value="NZ_WJBU01000016.1"/>
</dbReference>
<dbReference type="Pfam" id="PF11249">
    <property type="entry name" value="DUF3047"/>
    <property type="match status" value="1"/>
</dbReference>
<accession>A0A844BBR8</accession>
<feature type="chain" id="PRO_5032950520" evidence="1">
    <location>
        <begin position="20"/>
        <end position="262"/>
    </location>
</feature>
<reference evidence="2 3" key="1">
    <citation type="submission" date="2019-11" db="EMBL/GenBank/DDBJ databases">
        <title>Caenimonas koreensis gen. nov., sp. nov., isolated from activated sludge.</title>
        <authorList>
            <person name="Seung H.R."/>
        </authorList>
    </citation>
    <scope>NUCLEOTIDE SEQUENCE [LARGE SCALE GENOMIC DNA]</scope>
    <source>
        <strain evidence="2 3">EMB320</strain>
    </source>
</reference>
<comment type="caution">
    <text evidence="2">The sequence shown here is derived from an EMBL/GenBank/DDBJ whole genome shotgun (WGS) entry which is preliminary data.</text>
</comment>
<evidence type="ECO:0000313" key="2">
    <source>
        <dbReference type="EMBL" id="MRD48887.1"/>
    </source>
</evidence>
<organism evidence="2 3">
    <name type="scientific">Caenimonas koreensis DSM 17982</name>
    <dbReference type="NCBI Taxonomy" id="1121255"/>
    <lineage>
        <taxon>Bacteria</taxon>
        <taxon>Pseudomonadati</taxon>
        <taxon>Pseudomonadota</taxon>
        <taxon>Betaproteobacteria</taxon>
        <taxon>Burkholderiales</taxon>
        <taxon>Comamonadaceae</taxon>
        <taxon>Caenimonas</taxon>
    </lineage>
</organism>
<dbReference type="PROSITE" id="PS51257">
    <property type="entry name" value="PROKAR_LIPOPROTEIN"/>
    <property type="match status" value="1"/>
</dbReference>
<keyword evidence="1" id="KW-0732">Signal</keyword>
<proteinExistence type="predicted"/>
<dbReference type="Proteomes" id="UP000487350">
    <property type="component" value="Unassembled WGS sequence"/>
</dbReference>
<protein>
    <submittedName>
        <fullName evidence="2">DUF3047 domain-containing protein</fullName>
    </submittedName>
</protein>
<name>A0A844BBR8_9BURK</name>
<sequence length="262" mass="28498">MKRFVRGAAVVLLPFLLGACSTLIERDEAAAIAASPWARQSTAASTSGADASAATPGWEHMKFPGKQPTQFGYARKDGRDAVAVLAASSVSMMRNKIRIEPSALDRVRFSWKVPQLIAGADMVLRDADDSPVRIVLAFEGDRSKFSAKDAMLSELTRALTGEEMPYATLMYVWCNNREPGSVILGPRTDRIRKLVVQSGPMQLNQWLDYERDIAADYERAFGEKPGALVGIGIMSDSDNTRSTVTAWYGPIRLGGPAPASKE</sequence>
<dbReference type="AlphaFoldDB" id="A0A844BBR8"/>
<dbReference type="InterPro" id="IPR021409">
    <property type="entry name" value="DUF3047"/>
</dbReference>
<feature type="signal peptide" evidence="1">
    <location>
        <begin position="1"/>
        <end position="19"/>
    </location>
</feature>
<evidence type="ECO:0000313" key="3">
    <source>
        <dbReference type="Proteomes" id="UP000487350"/>
    </source>
</evidence>
<dbReference type="EMBL" id="WJBU01000016">
    <property type="protein sequence ID" value="MRD48887.1"/>
    <property type="molecule type" value="Genomic_DNA"/>
</dbReference>